<dbReference type="Gene3D" id="2.40.50.140">
    <property type="entry name" value="Nucleic acid-binding proteins"/>
    <property type="match status" value="1"/>
</dbReference>
<dbReference type="Proteomes" id="UP000028999">
    <property type="component" value="Unassembled WGS sequence"/>
</dbReference>
<sequence length="154" mass="17130">MYSVSGFDVARCAQNFKLADSSLMIRFNDSTEFDVLSDPVSPIPAEGFRFRNQTELVGLANTNTQLPDIIEPCHGHRQTRKLIYFDVSVTLSLFDAQAVSFHQKLGGMHDDPKVIVATSINPKMVGGRLFLNATSGTHVYYDKETHAGESLFCR</sequence>
<gene>
    <name evidence="1" type="primary">BnaCnng27560D</name>
    <name evidence="1" type="ORF">GSBRNA2T00014601001</name>
</gene>
<organism evidence="1 2">
    <name type="scientific">Brassica napus</name>
    <name type="common">Rape</name>
    <dbReference type="NCBI Taxonomy" id="3708"/>
    <lineage>
        <taxon>Eukaryota</taxon>
        <taxon>Viridiplantae</taxon>
        <taxon>Streptophyta</taxon>
        <taxon>Embryophyta</taxon>
        <taxon>Tracheophyta</taxon>
        <taxon>Spermatophyta</taxon>
        <taxon>Magnoliopsida</taxon>
        <taxon>eudicotyledons</taxon>
        <taxon>Gunneridae</taxon>
        <taxon>Pentapetalae</taxon>
        <taxon>rosids</taxon>
        <taxon>malvids</taxon>
        <taxon>Brassicales</taxon>
        <taxon>Brassicaceae</taxon>
        <taxon>Brassiceae</taxon>
        <taxon>Brassica</taxon>
    </lineage>
</organism>
<dbReference type="AlphaFoldDB" id="A0A078IZR8"/>
<proteinExistence type="predicted"/>
<dbReference type="Gramene" id="CDY54733">
    <property type="protein sequence ID" value="CDY54733"/>
    <property type="gene ID" value="GSBRNA2T00014601001"/>
</dbReference>
<keyword evidence="2" id="KW-1185">Reference proteome</keyword>
<protein>
    <submittedName>
        <fullName evidence="1">BnaCnng27560D protein</fullName>
    </submittedName>
</protein>
<accession>A0A078IZR8</accession>
<dbReference type="EMBL" id="LK033346">
    <property type="protein sequence ID" value="CDY54733.1"/>
    <property type="molecule type" value="Genomic_DNA"/>
</dbReference>
<evidence type="ECO:0000313" key="2">
    <source>
        <dbReference type="Proteomes" id="UP000028999"/>
    </source>
</evidence>
<dbReference type="InterPro" id="IPR012340">
    <property type="entry name" value="NA-bd_OB-fold"/>
</dbReference>
<dbReference type="PaxDb" id="3708-A0A078IZR8"/>
<reference evidence="1 2" key="1">
    <citation type="journal article" date="2014" name="Science">
        <title>Plant genetics. Early allopolyploid evolution in the post-Neolithic Brassica napus oilseed genome.</title>
        <authorList>
            <person name="Chalhoub B."/>
            <person name="Denoeud F."/>
            <person name="Liu S."/>
            <person name="Parkin I.A."/>
            <person name="Tang H."/>
            <person name="Wang X."/>
            <person name="Chiquet J."/>
            <person name="Belcram H."/>
            <person name="Tong C."/>
            <person name="Samans B."/>
            <person name="Correa M."/>
            <person name="Da Silva C."/>
            <person name="Just J."/>
            <person name="Falentin C."/>
            <person name="Koh C.S."/>
            <person name="Le Clainche I."/>
            <person name="Bernard M."/>
            <person name="Bento P."/>
            <person name="Noel B."/>
            <person name="Labadie K."/>
            <person name="Alberti A."/>
            <person name="Charles M."/>
            <person name="Arnaud D."/>
            <person name="Guo H."/>
            <person name="Daviaud C."/>
            <person name="Alamery S."/>
            <person name="Jabbari K."/>
            <person name="Zhao M."/>
            <person name="Edger P.P."/>
            <person name="Chelaifa H."/>
            <person name="Tack D."/>
            <person name="Lassalle G."/>
            <person name="Mestiri I."/>
            <person name="Schnel N."/>
            <person name="Le Paslier M.C."/>
            <person name="Fan G."/>
            <person name="Renault V."/>
            <person name="Bayer P.E."/>
            <person name="Golicz A.A."/>
            <person name="Manoli S."/>
            <person name="Lee T.H."/>
            <person name="Thi V.H."/>
            <person name="Chalabi S."/>
            <person name="Hu Q."/>
            <person name="Fan C."/>
            <person name="Tollenaere R."/>
            <person name="Lu Y."/>
            <person name="Battail C."/>
            <person name="Shen J."/>
            <person name="Sidebottom C.H."/>
            <person name="Wang X."/>
            <person name="Canaguier A."/>
            <person name="Chauveau A."/>
            <person name="Berard A."/>
            <person name="Deniot G."/>
            <person name="Guan M."/>
            <person name="Liu Z."/>
            <person name="Sun F."/>
            <person name="Lim Y.P."/>
            <person name="Lyons E."/>
            <person name="Town C.D."/>
            <person name="Bancroft I."/>
            <person name="Wang X."/>
            <person name="Meng J."/>
            <person name="Ma J."/>
            <person name="Pires J.C."/>
            <person name="King G.J."/>
            <person name="Brunel D."/>
            <person name="Delourme R."/>
            <person name="Renard M."/>
            <person name="Aury J.M."/>
            <person name="Adams K.L."/>
            <person name="Batley J."/>
            <person name="Snowdon R.J."/>
            <person name="Tost J."/>
            <person name="Edwards D."/>
            <person name="Zhou Y."/>
            <person name="Hua W."/>
            <person name="Sharpe A.G."/>
            <person name="Paterson A.H."/>
            <person name="Guan C."/>
            <person name="Wincker P."/>
        </authorList>
    </citation>
    <scope>NUCLEOTIDE SEQUENCE [LARGE SCALE GENOMIC DNA]</scope>
    <source>
        <strain evidence="2">cv. Darmor-bzh</strain>
    </source>
</reference>
<evidence type="ECO:0000313" key="1">
    <source>
        <dbReference type="EMBL" id="CDY54733.1"/>
    </source>
</evidence>
<name>A0A078IZR8_BRANA</name>